<dbReference type="GO" id="GO:0046872">
    <property type="term" value="F:metal ion binding"/>
    <property type="evidence" value="ECO:0007669"/>
    <property type="project" value="UniProtKB-KW"/>
</dbReference>
<dbReference type="AlphaFoldDB" id="A0A4R2JY92"/>
<dbReference type="GO" id="GO:0006779">
    <property type="term" value="P:porphyrin-containing compound biosynthetic process"/>
    <property type="evidence" value="ECO:0007669"/>
    <property type="project" value="TreeGrafter"/>
</dbReference>
<sequence length="472" mass="54497">MRLNHGDTLMKFDRQLPIYNWLYPLKGQETETIRFRDAHTNFDATPIRSRGLYFHIPFCETICTFCMLNRGLGAEGDEAIEKYTQALIKEIRIKATWPEITAVPPRVIWFGGGTPSILTPDQIRRIGRAIRESFDLSRLEEWTIEMEVKSVTAEKAAAFKEIGVTKARLGLQTFDPRYRKLFNITATLDGTYEAVKILGEHFKYRSFDILYGMHGQTMRDFAEDVQKAIELGTESCEFYPINHLVTQNSLHTGYQGARLPALPYVDKMAMSIFANKYLRQAGFRLYNGHGYARLENPEQESDFVSRRYSNKYHEYCWANWDDDLIGFGASSVSQSLDWTVMNDESRTGYTKNLLDNDDIKVKVTRADHVPYERGLVLQLPYHGKLAKSRIDWDRIPGEVTERFGELLAEGMFVDKGDEYAITELGWTWYVNMMYYMSPRADQKVLDEFVERRSANQGITDGDRTMIPLQIAA</sequence>
<dbReference type="SFLD" id="SFLDS00029">
    <property type="entry name" value="Radical_SAM"/>
    <property type="match status" value="1"/>
</dbReference>
<accession>A0A4R2JY92</accession>
<dbReference type="GO" id="GO:0003824">
    <property type="term" value="F:catalytic activity"/>
    <property type="evidence" value="ECO:0007669"/>
    <property type="project" value="InterPro"/>
</dbReference>
<dbReference type="RefSeq" id="WP_132114043.1">
    <property type="nucleotide sequence ID" value="NZ_SLWS01000002.1"/>
</dbReference>
<evidence type="ECO:0000256" key="3">
    <source>
        <dbReference type="ARBA" id="ARBA00022723"/>
    </source>
</evidence>
<protein>
    <recommendedName>
        <fullName evidence="1">Heme chaperone HemW</fullName>
    </recommendedName>
</protein>
<keyword evidence="2" id="KW-0949">S-adenosyl-L-methionine</keyword>
<proteinExistence type="predicted"/>
<dbReference type="Pfam" id="PF04055">
    <property type="entry name" value="Radical_SAM"/>
    <property type="match status" value="1"/>
</dbReference>
<dbReference type="GO" id="GO:0005737">
    <property type="term" value="C:cytoplasm"/>
    <property type="evidence" value="ECO:0007669"/>
    <property type="project" value="TreeGrafter"/>
</dbReference>
<dbReference type="InterPro" id="IPR034505">
    <property type="entry name" value="Coproporphyrinogen-III_oxidase"/>
</dbReference>
<organism evidence="7 8">
    <name type="scientific">Actinocrispum wychmicini</name>
    <dbReference type="NCBI Taxonomy" id="1213861"/>
    <lineage>
        <taxon>Bacteria</taxon>
        <taxon>Bacillati</taxon>
        <taxon>Actinomycetota</taxon>
        <taxon>Actinomycetes</taxon>
        <taxon>Pseudonocardiales</taxon>
        <taxon>Pseudonocardiaceae</taxon>
        <taxon>Actinocrispum</taxon>
    </lineage>
</organism>
<evidence type="ECO:0000256" key="4">
    <source>
        <dbReference type="ARBA" id="ARBA00023004"/>
    </source>
</evidence>
<dbReference type="OrthoDB" id="9808022at2"/>
<reference evidence="7 8" key="1">
    <citation type="submission" date="2019-03" db="EMBL/GenBank/DDBJ databases">
        <title>Genomic Encyclopedia of Type Strains, Phase IV (KMG-IV): sequencing the most valuable type-strain genomes for metagenomic binning, comparative biology and taxonomic classification.</title>
        <authorList>
            <person name="Goeker M."/>
        </authorList>
    </citation>
    <scope>NUCLEOTIDE SEQUENCE [LARGE SCALE GENOMIC DNA]</scope>
    <source>
        <strain evidence="7 8">DSM 45934</strain>
    </source>
</reference>
<dbReference type="InterPro" id="IPR013785">
    <property type="entry name" value="Aldolase_TIM"/>
</dbReference>
<evidence type="ECO:0000256" key="5">
    <source>
        <dbReference type="ARBA" id="ARBA00023014"/>
    </source>
</evidence>
<dbReference type="PROSITE" id="PS51918">
    <property type="entry name" value="RADICAL_SAM"/>
    <property type="match status" value="1"/>
</dbReference>
<comment type="caution">
    <text evidence="7">The sequence shown here is derived from an EMBL/GenBank/DDBJ whole genome shotgun (WGS) entry which is preliminary data.</text>
</comment>
<evidence type="ECO:0000259" key="6">
    <source>
        <dbReference type="PROSITE" id="PS51918"/>
    </source>
</evidence>
<keyword evidence="8" id="KW-1185">Reference proteome</keyword>
<feature type="domain" description="Radical SAM core" evidence="6">
    <location>
        <begin position="44"/>
        <end position="284"/>
    </location>
</feature>
<evidence type="ECO:0000313" key="8">
    <source>
        <dbReference type="Proteomes" id="UP000295680"/>
    </source>
</evidence>
<keyword evidence="5" id="KW-0411">Iron-sulfur</keyword>
<dbReference type="GO" id="GO:0051539">
    <property type="term" value="F:4 iron, 4 sulfur cluster binding"/>
    <property type="evidence" value="ECO:0007669"/>
    <property type="project" value="TreeGrafter"/>
</dbReference>
<gene>
    <name evidence="7" type="ORF">EV192_102483</name>
</gene>
<evidence type="ECO:0000256" key="2">
    <source>
        <dbReference type="ARBA" id="ARBA00022691"/>
    </source>
</evidence>
<dbReference type="InterPro" id="IPR006638">
    <property type="entry name" value="Elp3/MiaA/NifB-like_rSAM"/>
</dbReference>
<keyword evidence="3" id="KW-0479">Metal-binding</keyword>
<keyword evidence="4" id="KW-0408">Iron</keyword>
<dbReference type="Proteomes" id="UP000295680">
    <property type="component" value="Unassembled WGS sequence"/>
</dbReference>
<name>A0A4R2JY92_9PSEU</name>
<dbReference type="Gene3D" id="3.20.20.70">
    <property type="entry name" value="Aldolase class I"/>
    <property type="match status" value="1"/>
</dbReference>
<dbReference type="PANTHER" id="PTHR13932">
    <property type="entry name" value="COPROPORPHYRINIGEN III OXIDASE"/>
    <property type="match status" value="1"/>
</dbReference>
<dbReference type="SMART" id="SM00729">
    <property type="entry name" value="Elp3"/>
    <property type="match status" value="1"/>
</dbReference>
<dbReference type="SUPFAM" id="SSF102114">
    <property type="entry name" value="Radical SAM enzymes"/>
    <property type="match status" value="1"/>
</dbReference>
<dbReference type="EMBL" id="SLWS01000002">
    <property type="protein sequence ID" value="TCO62346.1"/>
    <property type="molecule type" value="Genomic_DNA"/>
</dbReference>
<dbReference type="InterPro" id="IPR058240">
    <property type="entry name" value="rSAM_sf"/>
</dbReference>
<evidence type="ECO:0000256" key="1">
    <source>
        <dbReference type="ARBA" id="ARBA00017228"/>
    </source>
</evidence>
<dbReference type="PANTHER" id="PTHR13932:SF5">
    <property type="entry name" value="RADICAL S-ADENOSYL METHIONINE DOMAIN-CONTAINING PROTEIN 1, MITOCHONDRIAL"/>
    <property type="match status" value="1"/>
</dbReference>
<evidence type="ECO:0000313" key="7">
    <source>
        <dbReference type="EMBL" id="TCO62346.1"/>
    </source>
</evidence>
<dbReference type="InterPro" id="IPR007197">
    <property type="entry name" value="rSAM"/>
</dbReference>
<dbReference type="SFLD" id="SFLDG01065">
    <property type="entry name" value="anaerobic_coproporphyrinogen-I"/>
    <property type="match status" value="1"/>
</dbReference>